<name>A0A0C2G4R0_9ACTN</name>
<evidence type="ECO:0000256" key="1">
    <source>
        <dbReference type="SAM" id="MobiDB-lite"/>
    </source>
</evidence>
<feature type="compositionally biased region" description="Basic residues" evidence="1">
    <location>
        <begin position="52"/>
        <end position="63"/>
    </location>
</feature>
<evidence type="ECO:0000313" key="2">
    <source>
        <dbReference type="EMBL" id="KIH98258.1"/>
    </source>
</evidence>
<keyword evidence="3" id="KW-1185">Reference proteome</keyword>
<sequence length="138" mass="14070">MDEGAEHAGVPGRPRGQRGGASVGEDGGIGPAYDEDPAGGATAGGPAGAPVRRCRPPFRRAGRRERVGAPDRDDVGGQQPRLLGVLGRPHLVVREQVRRGAGGRVQRHIGVHAGADRRAHAARLSASAPPGPWAAAGP</sequence>
<feature type="compositionally biased region" description="Low complexity" evidence="1">
    <location>
        <begin position="122"/>
        <end position="138"/>
    </location>
</feature>
<evidence type="ECO:0000313" key="3">
    <source>
        <dbReference type="Proteomes" id="UP000031675"/>
    </source>
</evidence>
<dbReference type="AlphaFoldDB" id="A0A0C2G4R0"/>
<feature type="compositionally biased region" description="Basic and acidic residues" evidence="1">
    <location>
        <begin position="64"/>
        <end position="75"/>
    </location>
</feature>
<protein>
    <submittedName>
        <fullName evidence="2">Uncharacterized protein</fullName>
    </submittedName>
</protein>
<feature type="region of interest" description="Disordered" evidence="1">
    <location>
        <begin position="116"/>
        <end position="138"/>
    </location>
</feature>
<accession>A0A0C2G4R0</accession>
<comment type="caution">
    <text evidence="2">The sequence shown here is derived from an EMBL/GenBank/DDBJ whole genome shotgun (WGS) entry which is preliminary data.</text>
</comment>
<organism evidence="2 3">
    <name type="scientific">Streptomonospora alba</name>
    <dbReference type="NCBI Taxonomy" id="183763"/>
    <lineage>
        <taxon>Bacteria</taxon>
        <taxon>Bacillati</taxon>
        <taxon>Actinomycetota</taxon>
        <taxon>Actinomycetes</taxon>
        <taxon>Streptosporangiales</taxon>
        <taxon>Nocardiopsidaceae</taxon>
        <taxon>Streptomonospora</taxon>
    </lineage>
</organism>
<proteinExistence type="predicted"/>
<dbReference type="Proteomes" id="UP000031675">
    <property type="component" value="Unassembled WGS sequence"/>
</dbReference>
<dbReference type="EMBL" id="JROO01000027">
    <property type="protein sequence ID" value="KIH98258.1"/>
    <property type="molecule type" value="Genomic_DNA"/>
</dbReference>
<reference evidence="3" key="1">
    <citation type="journal article" date="2015" name="Chem. Biol.">
        <title>Structure, bioactivity, and resistance mechanism of streptomonomicin, an unusual lasso Peptide from an understudied halophilic actinomycete.</title>
        <authorList>
            <person name="Metelev M."/>
            <person name="Tietz J.I."/>
            <person name="Melby J.O."/>
            <person name="Blair P.M."/>
            <person name="Zhu L."/>
            <person name="Livnat I."/>
            <person name="Severinov K."/>
            <person name="Mitchell D.A."/>
        </authorList>
    </citation>
    <scope>NUCLEOTIDE SEQUENCE [LARGE SCALE GENOMIC DNA]</scope>
    <source>
        <strain evidence="3">YIM 90003</strain>
    </source>
</reference>
<gene>
    <name evidence="2" type="ORF">LP52_13840</name>
</gene>
<feature type="region of interest" description="Disordered" evidence="1">
    <location>
        <begin position="1"/>
        <end position="82"/>
    </location>
</feature>
<feature type="compositionally biased region" description="Gly residues" evidence="1">
    <location>
        <begin position="17"/>
        <end position="30"/>
    </location>
</feature>